<keyword evidence="4" id="KW-1133">Transmembrane helix</keyword>
<dbReference type="Proteomes" id="UP000008207">
    <property type="component" value="Chromosome"/>
</dbReference>
<dbReference type="GO" id="GO:0043190">
    <property type="term" value="C:ATP-binding cassette (ABC) transporter complex"/>
    <property type="evidence" value="ECO:0007669"/>
    <property type="project" value="InterPro"/>
</dbReference>
<evidence type="ECO:0000256" key="1">
    <source>
        <dbReference type="ARBA" id="ARBA00004418"/>
    </source>
</evidence>
<dbReference type="STRING" id="460265.Mnod_1769"/>
<evidence type="ECO:0000313" key="6">
    <source>
        <dbReference type="EMBL" id="ACL56759.1"/>
    </source>
</evidence>
<protein>
    <submittedName>
        <fullName evidence="6">Extracellular solute-binding protein family 5</fullName>
    </submittedName>
</protein>
<dbReference type="SUPFAM" id="SSF53850">
    <property type="entry name" value="Periplasmic binding protein-like II"/>
    <property type="match status" value="1"/>
</dbReference>
<dbReference type="PANTHER" id="PTHR30290:SF38">
    <property type="entry name" value="D,D-DIPEPTIDE-BINDING PERIPLASMIC PROTEIN DDPA-RELATED"/>
    <property type="match status" value="1"/>
</dbReference>
<evidence type="ECO:0000259" key="5">
    <source>
        <dbReference type="Pfam" id="PF00496"/>
    </source>
</evidence>
<keyword evidence="4" id="KW-0812">Transmembrane</keyword>
<dbReference type="Gene3D" id="3.90.76.10">
    <property type="entry name" value="Dipeptide-binding Protein, Domain 1"/>
    <property type="match status" value="1"/>
</dbReference>
<dbReference type="PIRSF" id="PIRSF002741">
    <property type="entry name" value="MppA"/>
    <property type="match status" value="1"/>
</dbReference>
<dbReference type="OrthoDB" id="9803988at2"/>
<dbReference type="AlphaFoldDB" id="B8IR57"/>
<dbReference type="eggNOG" id="COG0747">
    <property type="taxonomic scope" value="Bacteria"/>
</dbReference>
<proteinExistence type="inferred from homology"/>
<comment type="similarity">
    <text evidence="2">Belongs to the bacterial solute-binding protein 5 family.</text>
</comment>
<evidence type="ECO:0000256" key="3">
    <source>
        <dbReference type="ARBA" id="ARBA00022729"/>
    </source>
</evidence>
<dbReference type="Gene3D" id="3.10.105.10">
    <property type="entry name" value="Dipeptide-binding Protein, Domain 3"/>
    <property type="match status" value="1"/>
</dbReference>
<dbReference type="KEGG" id="mno:Mnod_1769"/>
<dbReference type="CDD" id="cd08493">
    <property type="entry name" value="PBP2_DppA_like"/>
    <property type="match status" value="1"/>
</dbReference>
<dbReference type="Gene3D" id="3.40.190.10">
    <property type="entry name" value="Periplasmic binding protein-like II"/>
    <property type="match status" value="1"/>
</dbReference>
<keyword evidence="4" id="KW-0472">Membrane</keyword>
<keyword evidence="7" id="KW-1185">Reference proteome</keyword>
<sequence length="589" mass="64847">MATRKRCARHITPTAQAAGAAGADAAGRWPNSNFRHQAKGLAKIREWNQRSFSRPVGIIRRLAGALLFCVLPALGPAAARTLVFCSEGNPESLNPQLVTTTTGMDATWPIYNTLVEFAPGTTTIRPALAESWTISEDGRTYTFRLRANVRFHDSARFRPTRPLSAEDVVFSFERQWKPDHPFHPVSGGAYAYFRDLGLPELLEAVEAVDPLTVRIRLREPDATFLPDIAMALGGILSAEYAAQAKAAGDPERIDREPIGTGPFRFASFQPDVALRYRAFAEHWDGRPAIDSLVFSITPNAAVRLAKVRAGECHVTAFPNPDDLDAIAADPALVLMRQEELNIGYLALNTRKAPFDDRRVRRAIGMAIDKEAIVQGVYGAGGTAARTPIPPNLWAYDPAIRDDPFDRDEALRLLAEAGWPDGFEAELWYPPVSRPYNPNGRRVADLIQADLARINVRVRPMTEEWSAYRGRMLAGETALALFGWTADNGDPDNFLGVLLGCTATRPGGSNIARWCDPAFDALVTAARRTADQTRRAALYAEALRIFKREAPWVPIAHSAVFVAARREVKGYVMDPLGRHLFRSVTLSGTP</sequence>
<dbReference type="Pfam" id="PF00496">
    <property type="entry name" value="SBP_bac_5"/>
    <property type="match status" value="1"/>
</dbReference>
<keyword evidence="3" id="KW-0732">Signal</keyword>
<organism evidence="6 7">
    <name type="scientific">Methylobacterium nodulans (strain LMG 21967 / CNCM I-2342 / ORS 2060)</name>
    <dbReference type="NCBI Taxonomy" id="460265"/>
    <lineage>
        <taxon>Bacteria</taxon>
        <taxon>Pseudomonadati</taxon>
        <taxon>Pseudomonadota</taxon>
        <taxon>Alphaproteobacteria</taxon>
        <taxon>Hyphomicrobiales</taxon>
        <taxon>Methylobacteriaceae</taxon>
        <taxon>Methylobacterium</taxon>
    </lineage>
</organism>
<feature type="transmembrane region" description="Helical" evidence="4">
    <location>
        <begin position="58"/>
        <end position="79"/>
    </location>
</feature>
<dbReference type="GO" id="GO:0030288">
    <property type="term" value="C:outer membrane-bounded periplasmic space"/>
    <property type="evidence" value="ECO:0007669"/>
    <property type="project" value="TreeGrafter"/>
</dbReference>
<dbReference type="EMBL" id="CP001349">
    <property type="protein sequence ID" value="ACL56759.1"/>
    <property type="molecule type" value="Genomic_DNA"/>
</dbReference>
<dbReference type="InterPro" id="IPR000914">
    <property type="entry name" value="SBP_5_dom"/>
</dbReference>
<gene>
    <name evidence="6" type="ordered locus">Mnod_1769</name>
</gene>
<dbReference type="HOGENOM" id="CLU_017028_7_0_5"/>
<name>B8IR57_METNO</name>
<evidence type="ECO:0000313" key="7">
    <source>
        <dbReference type="Proteomes" id="UP000008207"/>
    </source>
</evidence>
<evidence type="ECO:0000256" key="2">
    <source>
        <dbReference type="ARBA" id="ARBA00005695"/>
    </source>
</evidence>
<comment type="subcellular location">
    <subcellularLocation>
        <location evidence="1">Periplasm</location>
    </subcellularLocation>
</comment>
<feature type="domain" description="Solute-binding protein family 5" evidence="5">
    <location>
        <begin position="124"/>
        <end position="502"/>
    </location>
</feature>
<dbReference type="InterPro" id="IPR039424">
    <property type="entry name" value="SBP_5"/>
</dbReference>
<dbReference type="RefSeq" id="WP_015928451.1">
    <property type="nucleotide sequence ID" value="NC_011894.1"/>
</dbReference>
<dbReference type="GO" id="GO:0042938">
    <property type="term" value="P:dipeptide transport"/>
    <property type="evidence" value="ECO:0007669"/>
    <property type="project" value="TreeGrafter"/>
</dbReference>
<evidence type="ECO:0000256" key="4">
    <source>
        <dbReference type="SAM" id="Phobius"/>
    </source>
</evidence>
<accession>B8IR57</accession>
<dbReference type="GO" id="GO:1904680">
    <property type="term" value="F:peptide transmembrane transporter activity"/>
    <property type="evidence" value="ECO:0007669"/>
    <property type="project" value="TreeGrafter"/>
</dbReference>
<dbReference type="InterPro" id="IPR030678">
    <property type="entry name" value="Peptide/Ni-bd"/>
</dbReference>
<dbReference type="PANTHER" id="PTHR30290">
    <property type="entry name" value="PERIPLASMIC BINDING COMPONENT OF ABC TRANSPORTER"/>
    <property type="match status" value="1"/>
</dbReference>
<reference evidence="6 7" key="1">
    <citation type="submission" date="2009-01" db="EMBL/GenBank/DDBJ databases">
        <title>Complete sequence of chromosome of Methylobacterium nodulans ORS 2060.</title>
        <authorList>
            <consortium name="US DOE Joint Genome Institute"/>
            <person name="Lucas S."/>
            <person name="Copeland A."/>
            <person name="Lapidus A."/>
            <person name="Glavina del Rio T."/>
            <person name="Dalin E."/>
            <person name="Tice H."/>
            <person name="Bruce D."/>
            <person name="Goodwin L."/>
            <person name="Pitluck S."/>
            <person name="Sims D."/>
            <person name="Brettin T."/>
            <person name="Detter J.C."/>
            <person name="Han C."/>
            <person name="Larimer F."/>
            <person name="Land M."/>
            <person name="Hauser L."/>
            <person name="Kyrpides N."/>
            <person name="Ivanova N."/>
            <person name="Marx C.J."/>
            <person name="Richardson P."/>
        </authorList>
    </citation>
    <scope>NUCLEOTIDE SEQUENCE [LARGE SCALE GENOMIC DNA]</scope>
    <source>
        <strain evidence="7">LMG 21967 / CNCM I-2342 / ORS 2060</strain>
    </source>
</reference>